<evidence type="ECO:0000313" key="1">
    <source>
        <dbReference type="EMBL" id="OGM65224.1"/>
    </source>
</evidence>
<evidence type="ECO:0000313" key="2">
    <source>
        <dbReference type="Proteomes" id="UP000177082"/>
    </source>
</evidence>
<proteinExistence type="predicted"/>
<gene>
    <name evidence="1" type="ORF">A2961_00825</name>
</gene>
<comment type="caution">
    <text evidence="1">The sequence shown here is derived from an EMBL/GenBank/DDBJ whole genome shotgun (WGS) entry which is preliminary data.</text>
</comment>
<dbReference type="Proteomes" id="UP000177082">
    <property type="component" value="Unassembled WGS sequence"/>
</dbReference>
<protein>
    <submittedName>
        <fullName evidence="1">Uncharacterized protein</fullName>
    </submittedName>
</protein>
<reference evidence="1 2" key="1">
    <citation type="journal article" date="2016" name="Nat. Commun.">
        <title>Thousands of microbial genomes shed light on interconnected biogeochemical processes in an aquifer system.</title>
        <authorList>
            <person name="Anantharaman K."/>
            <person name="Brown C.T."/>
            <person name="Hug L.A."/>
            <person name="Sharon I."/>
            <person name="Castelle C.J."/>
            <person name="Probst A.J."/>
            <person name="Thomas B.C."/>
            <person name="Singh A."/>
            <person name="Wilkins M.J."/>
            <person name="Karaoz U."/>
            <person name="Brodie E.L."/>
            <person name="Williams K.H."/>
            <person name="Hubbard S.S."/>
            <person name="Banfield J.F."/>
        </authorList>
    </citation>
    <scope>NUCLEOTIDE SEQUENCE [LARGE SCALE GENOMIC DNA]</scope>
</reference>
<dbReference type="STRING" id="1802519.A2961_00825"/>
<dbReference type="EMBL" id="MGHF01000002">
    <property type="protein sequence ID" value="OGM65224.1"/>
    <property type="molecule type" value="Genomic_DNA"/>
</dbReference>
<name>A0A1F8BMC5_9BACT</name>
<accession>A0A1F8BMC5</accession>
<sequence length="61" mass="7150">MQEKSAKSGAFKRVEVKNYGLLFFCMLRFGALHPEISGIRERREKERNSRIDGIYSSRLSR</sequence>
<organism evidence="1 2">
    <name type="scientific">Candidatus Woesebacteria bacterium RIFCSPLOWO2_01_FULL_39_21</name>
    <dbReference type="NCBI Taxonomy" id="1802519"/>
    <lineage>
        <taxon>Bacteria</taxon>
        <taxon>Candidatus Woeseibacteriota</taxon>
    </lineage>
</organism>
<dbReference type="AlphaFoldDB" id="A0A1F8BMC5"/>